<name>A0ABT8BLK5_9HYPH</name>
<comment type="caution">
    <text evidence="1">The sequence shown here is derived from an EMBL/GenBank/DDBJ whole genome shotgun (WGS) entry which is preliminary data.</text>
</comment>
<dbReference type="Gene3D" id="1.10.10.2830">
    <property type="match status" value="1"/>
</dbReference>
<proteinExistence type="predicted"/>
<evidence type="ECO:0000313" key="1">
    <source>
        <dbReference type="EMBL" id="MDN3592073.1"/>
    </source>
</evidence>
<dbReference type="Proteomes" id="UP001224644">
    <property type="component" value="Unassembled WGS sequence"/>
</dbReference>
<evidence type="ECO:0008006" key="3">
    <source>
        <dbReference type="Google" id="ProtNLM"/>
    </source>
</evidence>
<gene>
    <name evidence="1" type="ORF">QWZ12_15860</name>
</gene>
<evidence type="ECO:0000313" key="2">
    <source>
        <dbReference type="Proteomes" id="UP001224644"/>
    </source>
</evidence>
<organism evidence="1 2">
    <name type="scientific">Methylobacterium adhaesivum</name>
    <dbReference type="NCBI Taxonomy" id="333297"/>
    <lineage>
        <taxon>Bacteria</taxon>
        <taxon>Pseudomonadati</taxon>
        <taxon>Pseudomonadota</taxon>
        <taxon>Alphaproteobacteria</taxon>
        <taxon>Hyphomicrobiales</taxon>
        <taxon>Methylobacteriaceae</taxon>
        <taxon>Methylobacterium</taxon>
    </lineage>
</organism>
<dbReference type="EMBL" id="JAUFPX010000015">
    <property type="protein sequence ID" value="MDN3592073.1"/>
    <property type="molecule type" value="Genomic_DNA"/>
</dbReference>
<sequence>MTETKKLHGIKELAVGRSDTFRLSLDDLHVRAGWNAREYDFDPADEDDLALARSIAENGVRETMTAIFEDGKVYVTNGHRRRGAALYARDVLGAEIKSVPVQTEARYSSEADHVLSQIVRNAGKPLSPFEKGKVFKRLIDLGWSEDEIGTKTGMTKNRVVQLLTVQAAPEGVKALVRDGSVSTDLALKAVRAADGNGEAAVANLTEAVETAKAAGKTKATAKHLDGGPSKMTLKKAVKEAFGVADVSERDEESVTISIPRAYYDRLREAAGL</sequence>
<protein>
    <recommendedName>
        <fullName evidence="3">ParB/Sulfiredoxin domain-containing protein</fullName>
    </recommendedName>
</protein>
<accession>A0ABT8BLK5</accession>
<reference evidence="2" key="1">
    <citation type="journal article" date="2019" name="Int. J. Syst. Evol. Microbiol.">
        <title>The Global Catalogue of Microorganisms (GCM) 10K type strain sequencing project: providing services to taxonomists for standard genome sequencing and annotation.</title>
        <authorList>
            <consortium name="The Broad Institute Genomics Platform"/>
            <consortium name="The Broad Institute Genome Sequencing Center for Infectious Disease"/>
            <person name="Wu L."/>
            <person name="Ma J."/>
        </authorList>
    </citation>
    <scope>NUCLEOTIDE SEQUENCE [LARGE SCALE GENOMIC DNA]</scope>
    <source>
        <strain evidence="2">CECT 7069</strain>
    </source>
</reference>
<dbReference type="RefSeq" id="WP_238226144.1">
    <property type="nucleotide sequence ID" value="NZ_BPQD01000016.1"/>
</dbReference>
<dbReference type="SUPFAM" id="SSF109709">
    <property type="entry name" value="KorB DNA-binding domain-like"/>
    <property type="match status" value="1"/>
</dbReference>
<keyword evidence="2" id="KW-1185">Reference proteome</keyword>